<evidence type="ECO:0000256" key="1">
    <source>
        <dbReference type="SAM" id="SignalP"/>
    </source>
</evidence>
<organism evidence="2 3">
    <name type="scientific">Alloyangia pacifica</name>
    <dbReference type="NCBI Taxonomy" id="311180"/>
    <lineage>
        <taxon>Bacteria</taxon>
        <taxon>Pseudomonadati</taxon>
        <taxon>Pseudomonadota</taxon>
        <taxon>Alphaproteobacteria</taxon>
        <taxon>Rhodobacterales</taxon>
        <taxon>Roseobacteraceae</taxon>
        <taxon>Alloyangia</taxon>
    </lineage>
</organism>
<dbReference type="EMBL" id="CP022189">
    <property type="protein sequence ID" value="AWI84721.1"/>
    <property type="molecule type" value="Genomic_DNA"/>
</dbReference>
<evidence type="ECO:0000313" key="2">
    <source>
        <dbReference type="EMBL" id="AWI84721.1"/>
    </source>
</evidence>
<feature type="signal peptide" evidence="1">
    <location>
        <begin position="1"/>
        <end position="22"/>
    </location>
</feature>
<dbReference type="AlphaFoldDB" id="A0A2U8HFY1"/>
<reference evidence="2 3" key="1">
    <citation type="submission" date="2017-06" db="EMBL/GenBank/DDBJ databases">
        <title>Yangia sp. YSBP01 complete genome sequence.</title>
        <authorList>
            <person name="Woo J.-H."/>
            <person name="Kim H.-S."/>
        </authorList>
    </citation>
    <scope>NUCLEOTIDE SEQUENCE [LARGE SCALE GENOMIC DNA]</scope>
    <source>
        <strain evidence="2 3">YSBP01</strain>
    </source>
</reference>
<protein>
    <submittedName>
        <fullName evidence="2">Dihydroxy-acid dehydratase</fullName>
    </submittedName>
</protein>
<keyword evidence="1" id="KW-0732">Signal</keyword>
<dbReference type="KEGG" id="ypac:CEW88_12905"/>
<name>A0A2U8HFY1_9RHOB</name>
<feature type="chain" id="PRO_5015939011" evidence="1">
    <location>
        <begin position="23"/>
        <end position="197"/>
    </location>
</feature>
<dbReference type="Proteomes" id="UP000244915">
    <property type="component" value="Chromosome 1"/>
</dbReference>
<sequence>MTILGNGRTLRGIALLALVALASCEATTGGPPLQQAALEEGAVVVGGPGGYCIDPVTLERRAGRGFAVLASCQILSSGESGGFVDPMMLTVTVGPVEGAAALPSPETMAAEAGQRVIAGGGVVDGLSLVHLAAGGNRVLPEGDPRHWRGAFRLNGRLVLMALYAPKDGTLAGRDGAAMLQAVRARITRLSPEAAVQR</sequence>
<gene>
    <name evidence="2" type="ORF">CEW88_12905</name>
</gene>
<dbReference type="OrthoDB" id="7829925at2"/>
<evidence type="ECO:0000313" key="3">
    <source>
        <dbReference type="Proteomes" id="UP000244915"/>
    </source>
</evidence>
<accession>A0A2U8HFY1</accession>
<proteinExistence type="predicted"/>